<dbReference type="GO" id="GO:0004519">
    <property type="term" value="F:endonuclease activity"/>
    <property type="evidence" value="ECO:0007669"/>
    <property type="project" value="UniProtKB-KW"/>
</dbReference>
<dbReference type="GO" id="GO:0016787">
    <property type="term" value="F:hydrolase activity"/>
    <property type="evidence" value="ECO:0007669"/>
    <property type="project" value="UniProtKB-KW"/>
</dbReference>
<evidence type="ECO:0000256" key="5">
    <source>
        <dbReference type="ARBA" id="ARBA00022801"/>
    </source>
</evidence>
<name>A0A9Q3GU64_9BASI</name>
<sequence>MECLCLVWALEILNYHLDGSAFRAITDCNAMKSHLNMKAPNRHMLRWQIAIQEYRGNMNIVYKAGKMHKNADGLSRRALANTPDNPAYLALEEEPQITIEGINIIDIGSEFFEEVRESFKQDKNCHILTSLLDKECKDTSLVNALDEICKNSSYERRFDLCDGIIYHITKHLCVMTLCIRLLMNTILHRCHYSICSGHFSGDRKL</sequence>
<keyword evidence="2" id="KW-0548">Nucleotidyltransferase</keyword>
<evidence type="ECO:0000256" key="4">
    <source>
        <dbReference type="ARBA" id="ARBA00022759"/>
    </source>
</evidence>
<organism evidence="8 9">
    <name type="scientific">Austropuccinia psidii MF-1</name>
    <dbReference type="NCBI Taxonomy" id="1389203"/>
    <lineage>
        <taxon>Eukaryota</taxon>
        <taxon>Fungi</taxon>
        <taxon>Dikarya</taxon>
        <taxon>Basidiomycota</taxon>
        <taxon>Pucciniomycotina</taxon>
        <taxon>Pucciniomycetes</taxon>
        <taxon>Pucciniales</taxon>
        <taxon>Sphaerophragmiaceae</taxon>
        <taxon>Austropuccinia</taxon>
    </lineage>
</organism>
<keyword evidence="9" id="KW-1185">Reference proteome</keyword>
<evidence type="ECO:0000313" key="8">
    <source>
        <dbReference type="EMBL" id="MBW0478855.1"/>
    </source>
</evidence>
<comment type="caution">
    <text evidence="8">The sequence shown here is derived from an EMBL/GenBank/DDBJ whole genome shotgun (WGS) entry which is preliminary data.</text>
</comment>
<dbReference type="InterPro" id="IPR041373">
    <property type="entry name" value="RT_RNaseH"/>
</dbReference>
<keyword evidence="1" id="KW-0808">Transferase</keyword>
<dbReference type="EMBL" id="AVOT02005356">
    <property type="protein sequence ID" value="MBW0478855.1"/>
    <property type="molecule type" value="Genomic_DNA"/>
</dbReference>
<dbReference type="AlphaFoldDB" id="A0A9Q3GU64"/>
<dbReference type="GO" id="GO:0003964">
    <property type="term" value="F:RNA-directed DNA polymerase activity"/>
    <property type="evidence" value="ECO:0007669"/>
    <property type="project" value="UniProtKB-KW"/>
</dbReference>
<evidence type="ECO:0000259" key="7">
    <source>
        <dbReference type="Pfam" id="PF17917"/>
    </source>
</evidence>
<evidence type="ECO:0000313" key="9">
    <source>
        <dbReference type="Proteomes" id="UP000765509"/>
    </source>
</evidence>
<dbReference type="Pfam" id="PF17917">
    <property type="entry name" value="RT_RNaseH"/>
    <property type="match status" value="1"/>
</dbReference>
<evidence type="ECO:0000256" key="2">
    <source>
        <dbReference type="ARBA" id="ARBA00022695"/>
    </source>
</evidence>
<keyword evidence="5" id="KW-0378">Hydrolase</keyword>
<protein>
    <recommendedName>
        <fullName evidence="7">Reverse transcriptase RNase H-like domain-containing protein</fullName>
    </recommendedName>
</protein>
<keyword evidence="3" id="KW-0540">Nuclease</keyword>
<dbReference type="Proteomes" id="UP000765509">
    <property type="component" value="Unassembled WGS sequence"/>
</dbReference>
<reference evidence="8" key="1">
    <citation type="submission" date="2021-03" db="EMBL/GenBank/DDBJ databases">
        <title>Draft genome sequence of rust myrtle Austropuccinia psidii MF-1, a brazilian biotype.</title>
        <authorList>
            <person name="Quecine M.C."/>
            <person name="Pachon D.M.R."/>
            <person name="Bonatelli M.L."/>
            <person name="Correr F.H."/>
            <person name="Franceschini L.M."/>
            <person name="Leite T.F."/>
            <person name="Margarido G.R.A."/>
            <person name="Almeida C.A."/>
            <person name="Ferrarezi J.A."/>
            <person name="Labate C.A."/>
        </authorList>
    </citation>
    <scope>NUCLEOTIDE SEQUENCE</scope>
    <source>
        <strain evidence="8">MF-1</strain>
    </source>
</reference>
<keyword evidence="6" id="KW-0695">RNA-directed DNA polymerase</keyword>
<proteinExistence type="predicted"/>
<evidence type="ECO:0000256" key="6">
    <source>
        <dbReference type="ARBA" id="ARBA00022918"/>
    </source>
</evidence>
<evidence type="ECO:0000256" key="1">
    <source>
        <dbReference type="ARBA" id="ARBA00022679"/>
    </source>
</evidence>
<feature type="domain" description="Reverse transcriptase RNase H-like" evidence="7">
    <location>
        <begin position="2"/>
        <end position="54"/>
    </location>
</feature>
<evidence type="ECO:0000256" key="3">
    <source>
        <dbReference type="ARBA" id="ARBA00022722"/>
    </source>
</evidence>
<keyword evidence="4" id="KW-0255">Endonuclease</keyword>
<gene>
    <name evidence="8" type="ORF">O181_018570</name>
</gene>
<accession>A0A9Q3GU64</accession>